<name>A0A7Y3RIR0_9PROT</name>
<dbReference type="InterPro" id="IPR028098">
    <property type="entry name" value="Glyco_trans_4-like_N"/>
</dbReference>
<accession>A0A7Y3RIR0</accession>
<comment type="caution">
    <text evidence="2">The sequence shown here is derived from an EMBL/GenBank/DDBJ whole genome shotgun (WGS) entry which is preliminary data.</text>
</comment>
<protein>
    <submittedName>
        <fullName evidence="2">Glycosyltransferase</fullName>
    </submittedName>
</protein>
<feature type="domain" description="Glycosyltransferase subfamily 4-like N-terminal" evidence="1">
    <location>
        <begin position="179"/>
        <end position="294"/>
    </location>
</feature>
<dbReference type="AlphaFoldDB" id="A0A7Y3RIR0"/>
<dbReference type="SUPFAM" id="SSF53756">
    <property type="entry name" value="UDP-Glycosyltransferase/glycogen phosphorylase"/>
    <property type="match status" value="1"/>
</dbReference>
<organism evidence="2 3">
    <name type="scientific">Parvularcula mediterranea</name>
    <dbReference type="NCBI Taxonomy" id="2732508"/>
    <lineage>
        <taxon>Bacteria</taxon>
        <taxon>Pseudomonadati</taxon>
        <taxon>Pseudomonadota</taxon>
        <taxon>Alphaproteobacteria</taxon>
        <taxon>Parvularculales</taxon>
        <taxon>Parvularculaceae</taxon>
        <taxon>Parvularcula</taxon>
    </lineage>
</organism>
<evidence type="ECO:0000313" key="2">
    <source>
        <dbReference type="EMBL" id="NNU14792.1"/>
    </source>
</evidence>
<gene>
    <name evidence="2" type="ORF">HK107_00460</name>
</gene>
<sequence>MLIETLARPRRWLTLPQELLAIGRLIAARRFEEAIYVGLPIDPGSGSAHPQTPISITRKAARIAEAGKVPPTDGMATDQQRRLEDAARLAIAKSRDLPEARRQQSVGMRPALVVDTHIGVVRSGYTRRTQALRQALGDLGTTTAEISRDGVLDREVLRIDGSIAECRDVTSSNNLSAFTANLADEIEQAAIEMQASLLHAASNHALGFATLSAARRLGIPFVYELRGLWHETRAALRPSYRGTLGFTAQENAELEVAAAADAVLANGDGLAAWLSERNCDPDQVSIVHNGIDPTLFEDLENAQAVRQKFALGPEPIVAFAGSLTAYEGLEDVVRAMAKLQSKSQLVLAGDGPAGDAAERLARESGVKLHRTGMLPQAEAFAILAAADIVPIIRPDTPLTRYVAPLKPVEAMAAGAALIVSDLPALSSHTDEGRGVTVPPSDSEALAQAMDVLLSDKDRRLRIAQRGQAWAHEHRTWKQSALTIQSVYDTIL</sequence>
<reference evidence="2 3" key="1">
    <citation type="submission" date="2020-05" db="EMBL/GenBank/DDBJ databases">
        <title>Parvularcula mediterraneae sp. nov., isolated from polypropylene straw from shallow seawater of the seashore of Laganas in Zakynthos island, Greece.</title>
        <authorList>
            <person name="Szabo I."/>
            <person name="Al-Omari J."/>
            <person name="Rado J."/>
            <person name="Szerdahelyi G.S."/>
        </authorList>
    </citation>
    <scope>NUCLEOTIDE SEQUENCE [LARGE SCALE GENOMIC DNA]</scope>
    <source>
        <strain evidence="2 3">ZS-1/3</strain>
    </source>
</reference>
<evidence type="ECO:0000259" key="1">
    <source>
        <dbReference type="Pfam" id="PF13439"/>
    </source>
</evidence>
<dbReference type="PANTHER" id="PTHR45947">
    <property type="entry name" value="SULFOQUINOVOSYL TRANSFERASE SQD2"/>
    <property type="match status" value="1"/>
</dbReference>
<dbReference type="Pfam" id="PF13692">
    <property type="entry name" value="Glyco_trans_1_4"/>
    <property type="match status" value="1"/>
</dbReference>
<dbReference type="Pfam" id="PF13439">
    <property type="entry name" value="Glyco_transf_4"/>
    <property type="match status" value="1"/>
</dbReference>
<dbReference type="PANTHER" id="PTHR45947:SF3">
    <property type="entry name" value="SULFOQUINOVOSYL TRANSFERASE SQD2"/>
    <property type="match status" value="1"/>
</dbReference>
<evidence type="ECO:0000313" key="3">
    <source>
        <dbReference type="Proteomes" id="UP000536835"/>
    </source>
</evidence>
<dbReference type="EMBL" id="JABFCX010000001">
    <property type="protein sequence ID" value="NNU14792.1"/>
    <property type="molecule type" value="Genomic_DNA"/>
</dbReference>
<dbReference type="InterPro" id="IPR050194">
    <property type="entry name" value="Glycosyltransferase_grp1"/>
</dbReference>
<proteinExistence type="predicted"/>
<dbReference type="Proteomes" id="UP000536835">
    <property type="component" value="Unassembled WGS sequence"/>
</dbReference>
<dbReference type="Gene3D" id="3.40.50.2000">
    <property type="entry name" value="Glycogen Phosphorylase B"/>
    <property type="match status" value="2"/>
</dbReference>
<dbReference type="GO" id="GO:0016757">
    <property type="term" value="F:glycosyltransferase activity"/>
    <property type="evidence" value="ECO:0007669"/>
    <property type="project" value="TreeGrafter"/>
</dbReference>
<dbReference type="RefSeq" id="WP_173195724.1">
    <property type="nucleotide sequence ID" value="NZ_JABFCX010000001.1"/>
</dbReference>
<keyword evidence="2" id="KW-0808">Transferase</keyword>
<keyword evidence="3" id="KW-1185">Reference proteome</keyword>